<feature type="chain" id="PRO_5035621059" evidence="2">
    <location>
        <begin position="22"/>
        <end position="191"/>
    </location>
</feature>
<keyword evidence="5" id="KW-1185">Reference proteome</keyword>
<proteinExistence type="predicted"/>
<keyword evidence="2" id="KW-0732">Signal</keyword>
<feature type="signal peptide" evidence="2">
    <location>
        <begin position="1"/>
        <end position="21"/>
    </location>
</feature>
<dbReference type="EMBL" id="CAJOBP010000205">
    <property type="protein sequence ID" value="CAF4140803.1"/>
    <property type="molecule type" value="Genomic_DNA"/>
</dbReference>
<evidence type="ECO:0000313" key="5">
    <source>
        <dbReference type="Proteomes" id="UP000663873"/>
    </source>
</evidence>
<evidence type="ECO:0000256" key="2">
    <source>
        <dbReference type="SAM" id="SignalP"/>
    </source>
</evidence>
<dbReference type="OrthoDB" id="9992838at2759"/>
<evidence type="ECO:0000256" key="1">
    <source>
        <dbReference type="SAM" id="Phobius"/>
    </source>
</evidence>
<evidence type="ECO:0000313" key="3">
    <source>
        <dbReference type="EMBL" id="CAF3463400.1"/>
    </source>
</evidence>
<dbReference type="Proteomes" id="UP000663873">
    <property type="component" value="Unassembled WGS sequence"/>
</dbReference>
<dbReference type="AlphaFoldDB" id="A0A819XEC1"/>
<accession>A0A819XEC1</accession>
<reference evidence="4" key="1">
    <citation type="submission" date="2021-02" db="EMBL/GenBank/DDBJ databases">
        <authorList>
            <person name="Nowell W R."/>
        </authorList>
    </citation>
    <scope>NUCLEOTIDE SEQUENCE</scope>
</reference>
<dbReference type="Proteomes" id="UP000663825">
    <property type="component" value="Unassembled WGS sequence"/>
</dbReference>
<gene>
    <name evidence="3" type="ORF">TIS948_LOCUS32805</name>
    <name evidence="4" type="ORF">UJA718_LOCUS2883</name>
</gene>
<comment type="caution">
    <text evidence="4">The sequence shown here is derived from an EMBL/GenBank/DDBJ whole genome shotgun (WGS) entry which is preliminary data.</text>
</comment>
<evidence type="ECO:0000313" key="4">
    <source>
        <dbReference type="EMBL" id="CAF4140803.1"/>
    </source>
</evidence>
<feature type="transmembrane region" description="Helical" evidence="1">
    <location>
        <begin position="113"/>
        <end position="137"/>
    </location>
</feature>
<keyword evidence="1" id="KW-1133">Transmembrane helix</keyword>
<organism evidence="4 5">
    <name type="scientific">Rotaria socialis</name>
    <dbReference type="NCBI Taxonomy" id="392032"/>
    <lineage>
        <taxon>Eukaryota</taxon>
        <taxon>Metazoa</taxon>
        <taxon>Spiralia</taxon>
        <taxon>Gnathifera</taxon>
        <taxon>Rotifera</taxon>
        <taxon>Eurotatoria</taxon>
        <taxon>Bdelloidea</taxon>
        <taxon>Philodinida</taxon>
        <taxon>Philodinidae</taxon>
        <taxon>Rotaria</taxon>
    </lineage>
</organism>
<keyword evidence="1" id="KW-0472">Membrane</keyword>
<dbReference type="EMBL" id="CAJNXB010006047">
    <property type="protein sequence ID" value="CAF3463400.1"/>
    <property type="molecule type" value="Genomic_DNA"/>
</dbReference>
<protein>
    <submittedName>
        <fullName evidence="4">Uncharacterized protein</fullName>
    </submittedName>
</protein>
<sequence>MKIFFILFIAIILPICAVSRCQFGCTCYDDSNCEYYCNQSICQQAIPLRRKCSGYYIHPRECGLVSYCDPNSGFTCQLQKNYGELCTYSYSCLSEYCDYKTNTCQSKYKSSDWLVPIVLPSILVFVMLLITCITVMACRQRRRTLAYCQNPYIILPPDTPYPYQNACTVTEALPPPYPGRILTPAPKTYQS</sequence>
<keyword evidence="1" id="KW-0812">Transmembrane</keyword>
<name>A0A819XEC1_9BILA</name>